<accession>A0ABW2XZE9</accession>
<evidence type="ECO:0000313" key="2">
    <source>
        <dbReference type="Proteomes" id="UP001597063"/>
    </source>
</evidence>
<organism evidence="1 2">
    <name type="scientific">Actinomadura fibrosa</name>
    <dbReference type="NCBI Taxonomy" id="111802"/>
    <lineage>
        <taxon>Bacteria</taxon>
        <taxon>Bacillati</taxon>
        <taxon>Actinomycetota</taxon>
        <taxon>Actinomycetes</taxon>
        <taxon>Streptosporangiales</taxon>
        <taxon>Thermomonosporaceae</taxon>
        <taxon>Actinomadura</taxon>
    </lineage>
</organism>
<sequence>MASVEGPTWSLRGIEQRSGRYPLRVEAPVLRAIELLVPGISSVTRYVRYYVLYAALGAHAADHDLDSAASLRVLRRSEVVLAAVSRLHDDPDAWPGMGHAVDEVRHSLDGDVLHTDAAARMEDADHPYSPRRSGFWSQYLGPSTVLVTAVNEGDVPRPGRHECPPEIAALFAPVLSAAGDDVLDGARLRMLAPLAMQAPERPEVPGMRGLFTATHDGLHDPQEWRPDDRRRRATFRMLGRAVVLHGGDAVLGWEEYARSAVAFGPEAENDPVLRGVANVLGWRGLLLRNYSVSAWRRLWAALVRSIGSHDGEADRSLDELRAWLVDPMPATSLRACLDELPDTMSGGHPAPAERQIMQDADRRDPVVNVRLLLIGGRRVGELSGEARTTFLGAQNDILNPLWVARLIDDFADRPVRDLAVRLVDDMLAQARRIALAETQPDANGRMKVFSRVHERGGRFYKTGDEGDGDIGTRLHQAGDFAQQLGLLARADDGTAFLKPLGAELLEVGE</sequence>
<dbReference type="Proteomes" id="UP001597063">
    <property type="component" value="Unassembled WGS sequence"/>
</dbReference>
<name>A0ABW2XZE9_9ACTN</name>
<proteinExistence type="predicted"/>
<comment type="caution">
    <text evidence="1">The sequence shown here is derived from an EMBL/GenBank/DDBJ whole genome shotgun (WGS) entry which is preliminary data.</text>
</comment>
<keyword evidence="2" id="KW-1185">Reference proteome</keyword>
<dbReference type="EMBL" id="JBHTGP010000031">
    <property type="protein sequence ID" value="MFD0691638.1"/>
    <property type="molecule type" value="Genomic_DNA"/>
</dbReference>
<dbReference type="RefSeq" id="WP_378325950.1">
    <property type="nucleotide sequence ID" value="NZ_JBHTGP010000031.1"/>
</dbReference>
<protein>
    <submittedName>
        <fullName evidence="1">Uncharacterized protein</fullName>
    </submittedName>
</protein>
<gene>
    <name evidence="1" type="ORF">ACFQZM_44615</name>
</gene>
<evidence type="ECO:0000313" key="1">
    <source>
        <dbReference type="EMBL" id="MFD0691638.1"/>
    </source>
</evidence>
<reference evidence="2" key="1">
    <citation type="journal article" date="2019" name="Int. J. Syst. Evol. Microbiol.">
        <title>The Global Catalogue of Microorganisms (GCM) 10K type strain sequencing project: providing services to taxonomists for standard genome sequencing and annotation.</title>
        <authorList>
            <consortium name="The Broad Institute Genomics Platform"/>
            <consortium name="The Broad Institute Genome Sequencing Center for Infectious Disease"/>
            <person name="Wu L."/>
            <person name="Ma J."/>
        </authorList>
    </citation>
    <scope>NUCLEOTIDE SEQUENCE [LARGE SCALE GENOMIC DNA]</scope>
    <source>
        <strain evidence="2">JCM 9371</strain>
    </source>
</reference>